<keyword evidence="3" id="KW-0507">mRNA processing</keyword>
<feature type="compositionally biased region" description="Basic and acidic residues" evidence="7">
    <location>
        <begin position="240"/>
        <end position="261"/>
    </location>
</feature>
<dbReference type="GO" id="GO:0006397">
    <property type="term" value="P:mRNA processing"/>
    <property type="evidence" value="ECO:0007669"/>
    <property type="project" value="UniProtKB-KW"/>
</dbReference>
<dbReference type="GO" id="GO:0008380">
    <property type="term" value="P:RNA splicing"/>
    <property type="evidence" value="ECO:0007669"/>
    <property type="project" value="UniProtKB-KW"/>
</dbReference>
<dbReference type="GO" id="GO:0005681">
    <property type="term" value="C:spliceosomal complex"/>
    <property type="evidence" value="ECO:0007669"/>
    <property type="project" value="UniProtKB-KW"/>
</dbReference>
<dbReference type="PANTHER" id="PTHR36562:SF5">
    <property type="entry name" value="SERINE_ARGININE REPETITIVE MATRIX 2"/>
    <property type="match status" value="1"/>
</dbReference>
<evidence type="ECO:0000256" key="2">
    <source>
        <dbReference type="ARBA" id="ARBA00005954"/>
    </source>
</evidence>
<feature type="compositionally biased region" description="Basic and acidic residues" evidence="7">
    <location>
        <begin position="361"/>
        <end position="379"/>
    </location>
</feature>
<dbReference type="InterPro" id="IPR051372">
    <property type="entry name" value="CWC21"/>
</dbReference>
<reference evidence="9" key="1">
    <citation type="submission" date="2021-06" db="EMBL/GenBank/DDBJ databases">
        <authorList>
            <person name="Kallberg Y."/>
            <person name="Tangrot J."/>
            <person name="Rosling A."/>
        </authorList>
    </citation>
    <scope>NUCLEOTIDE SEQUENCE</scope>
    <source>
        <strain evidence="9">FL130A</strain>
    </source>
</reference>
<comment type="subcellular location">
    <subcellularLocation>
        <location evidence="1">Nucleus</location>
    </subcellularLocation>
</comment>
<dbReference type="PANTHER" id="PTHR36562">
    <property type="entry name" value="SERINE/ARGININE REPETITIVE MATRIX 2"/>
    <property type="match status" value="1"/>
</dbReference>
<protein>
    <submittedName>
        <fullName evidence="9">6928_t:CDS:1</fullName>
    </submittedName>
</protein>
<keyword evidence="6" id="KW-0539">Nucleus</keyword>
<comment type="similarity">
    <text evidence="2">Belongs to the CWC21 family.</text>
</comment>
<evidence type="ECO:0000256" key="1">
    <source>
        <dbReference type="ARBA" id="ARBA00004123"/>
    </source>
</evidence>
<keyword evidence="5" id="KW-0508">mRNA splicing</keyword>
<accession>A0A9N8W5D1</accession>
<dbReference type="Pfam" id="PF08312">
    <property type="entry name" value="cwf21"/>
    <property type="match status" value="1"/>
</dbReference>
<keyword evidence="10" id="KW-1185">Reference proteome</keyword>
<sequence>MYGNVGLATPRGSGTNGYVVRNLSYIRPRKDVVAFESYEEIAAKNSSALANRTPNKEILEHDKKRQVELECMLLREKLEDENIPEEEIEEKVDAHRQELLSKLDQVKTTTTIQEHQTHQLSEAKAAENEKMMKALGIDSSTYSEGAAFDKELQEQKRNKLKEQRDLEYEKKRQGFEERERNRKEAEERKSGASGAARSSSRSAELDKESRHKSSSSSSTESASDVSREYGKKRYSSSSYSKKDIHNDRRRVNSYEEKDKKVYQTRRNNRDDNDDDDNYSTDDSHTDRKERRKARSQHRTHYSESSKHRGHRREGSIPTPIPRRHRNSSASPPPRHYRDQSLSQSPPQRRRHDDDNFSLPRKRIESVSPPRRDTRRRYYNEESIPEVSASSQKKINHYEQDRKIYTDDRTRKVKVEEKTSSPDQDRKNYSNDKTRKVSSKSKEEYDAKNNHPNISIPQKYREYTEESSRSSYDHRRMREKTSPRRLEERNRRHTRSLSPQERDSYHRRSAEKRRDDSSDSEVNALSRRVNRKRQKSGLSESSSPSNSSSYDDEYRNRRRGDERKESIEGKAVLPEHLQKRQKGRHDSSTTDSSD</sequence>
<evidence type="ECO:0000256" key="7">
    <source>
        <dbReference type="SAM" id="MobiDB-lite"/>
    </source>
</evidence>
<feature type="compositionally biased region" description="Low complexity" evidence="7">
    <location>
        <begin position="214"/>
        <end position="224"/>
    </location>
</feature>
<keyword evidence="4" id="KW-0747">Spliceosome</keyword>
<dbReference type="EMBL" id="CAJVPS010000277">
    <property type="protein sequence ID" value="CAG8472761.1"/>
    <property type="molecule type" value="Genomic_DNA"/>
</dbReference>
<dbReference type="Proteomes" id="UP000789508">
    <property type="component" value="Unassembled WGS sequence"/>
</dbReference>
<feature type="compositionally biased region" description="Basic residues" evidence="7">
    <location>
        <begin position="289"/>
        <end position="299"/>
    </location>
</feature>
<feature type="region of interest" description="Disordered" evidence="7">
    <location>
        <begin position="146"/>
        <end position="593"/>
    </location>
</feature>
<evidence type="ECO:0000256" key="5">
    <source>
        <dbReference type="ARBA" id="ARBA00023187"/>
    </source>
</evidence>
<organism evidence="9 10">
    <name type="scientific">Ambispora leptoticha</name>
    <dbReference type="NCBI Taxonomy" id="144679"/>
    <lineage>
        <taxon>Eukaryota</taxon>
        <taxon>Fungi</taxon>
        <taxon>Fungi incertae sedis</taxon>
        <taxon>Mucoromycota</taxon>
        <taxon>Glomeromycotina</taxon>
        <taxon>Glomeromycetes</taxon>
        <taxon>Archaeosporales</taxon>
        <taxon>Ambisporaceae</taxon>
        <taxon>Ambispora</taxon>
    </lineage>
</organism>
<evidence type="ECO:0000313" key="10">
    <source>
        <dbReference type="Proteomes" id="UP000789508"/>
    </source>
</evidence>
<evidence type="ECO:0000259" key="8">
    <source>
        <dbReference type="SMART" id="SM01115"/>
    </source>
</evidence>
<feature type="compositionally biased region" description="Basic and acidic residues" evidence="7">
    <location>
        <begin position="458"/>
        <end position="489"/>
    </location>
</feature>
<feature type="compositionally biased region" description="Low complexity" evidence="7">
    <location>
        <begin position="191"/>
        <end position="202"/>
    </location>
</feature>
<dbReference type="Gene3D" id="6.10.140.420">
    <property type="match status" value="1"/>
</dbReference>
<name>A0A9N8W5D1_9GLOM</name>
<evidence type="ECO:0000256" key="3">
    <source>
        <dbReference type="ARBA" id="ARBA00022664"/>
    </source>
</evidence>
<gene>
    <name evidence="9" type="ORF">ALEPTO_LOCUS2093</name>
</gene>
<feature type="compositionally biased region" description="Basic and acidic residues" evidence="7">
    <location>
        <begin position="147"/>
        <end position="190"/>
    </location>
</feature>
<dbReference type="AlphaFoldDB" id="A0A9N8W5D1"/>
<dbReference type="SMART" id="SM01115">
    <property type="entry name" value="cwf21"/>
    <property type="match status" value="1"/>
</dbReference>
<evidence type="ECO:0000256" key="4">
    <source>
        <dbReference type="ARBA" id="ARBA00022728"/>
    </source>
</evidence>
<feature type="compositionally biased region" description="Basic and acidic residues" evidence="7">
    <location>
        <begin position="551"/>
        <end position="567"/>
    </location>
</feature>
<dbReference type="InterPro" id="IPR013170">
    <property type="entry name" value="mRNA_splic_Cwf21_dom"/>
</dbReference>
<comment type="caution">
    <text evidence="9">The sequence shown here is derived from an EMBL/GenBank/DDBJ whole genome shotgun (WGS) entry which is preliminary data.</text>
</comment>
<dbReference type="CDD" id="cd21373">
    <property type="entry name" value="cwf21_SRRM2-like"/>
    <property type="match status" value="1"/>
</dbReference>
<evidence type="ECO:0000313" key="9">
    <source>
        <dbReference type="EMBL" id="CAG8472761.1"/>
    </source>
</evidence>
<dbReference type="OrthoDB" id="10267305at2759"/>
<evidence type="ECO:0000256" key="6">
    <source>
        <dbReference type="ARBA" id="ARBA00023242"/>
    </source>
</evidence>
<feature type="compositionally biased region" description="Basic and acidic residues" evidence="7">
    <location>
        <begin position="395"/>
        <end position="448"/>
    </location>
</feature>
<proteinExistence type="inferred from homology"/>
<feature type="domain" description="CWF21" evidence="8">
    <location>
        <begin position="59"/>
        <end position="104"/>
    </location>
</feature>
<feature type="compositionally biased region" description="Low complexity" evidence="7">
    <location>
        <begin position="535"/>
        <end position="548"/>
    </location>
</feature>
<feature type="compositionally biased region" description="Basic and acidic residues" evidence="7">
    <location>
        <begin position="499"/>
        <end position="516"/>
    </location>
</feature>